<organism evidence="1 2">
    <name type="scientific">Trichonephila clavata</name>
    <name type="common">Joro spider</name>
    <name type="synonym">Nephila clavata</name>
    <dbReference type="NCBI Taxonomy" id="2740835"/>
    <lineage>
        <taxon>Eukaryota</taxon>
        <taxon>Metazoa</taxon>
        <taxon>Ecdysozoa</taxon>
        <taxon>Arthropoda</taxon>
        <taxon>Chelicerata</taxon>
        <taxon>Arachnida</taxon>
        <taxon>Araneae</taxon>
        <taxon>Araneomorphae</taxon>
        <taxon>Entelegynae</taxon>
        <taxon>Araneoidea</taxon>
        <taxon>Nephilidae</taxon>
        <taxon>Trichonephila</taxon>
    </lineage>
</organism>
<comment type="caution">
    <text evidence="1">The sequence shown here is derived from an EMBL/GenBank/DDBJ whole genome shotgun (WGS) entry which is preliminary data.</text>
</comment>
<keyword evidence="2" id="KW-1185">Reference proteome</keyword>
<dbReference type="EMBL" id="BMAO01016680">
    <property type="protein sequence ID" value="GFR10333.1"/>
    <property type="molecule type" value="Genomic_DNA"/>
</dbReference>
<accession>A0A8X6GSJ9</accession>
<evidence type="ECO:0000313" key="1">
    <source>
        <dbReference type="EMBL" id="GFR10333.1"/>
    </source>
</evidence>
<protein>
    <submittedName>
        <fullName evidence="1">Uncharacterized protein</fullName>
    </submittedName>
</protein>
<gene>
    <name evidence="1" type="ORF">TNCT_87091</name>
</gene>
<dbReference type="AlphaFoldDB" id="A0A8X6GSJ9"/>
<dbReference type="Proteomes" id="UP000887116">
    <property type="component" value="Unassembled WGS sequence"/>
</dbReference>
<name>A0A8X6GSJ9_TRICU</name>
<evidence type="ECO:0000313" key="2">
    <source>
        <dbReference type="Proteomes" id="UP000887116"/>
    </source>
</evidence>
<reference evidence="1" key="1">
    <citation type="submission" date="2020-07" db="EMBL/GenBank/DDBJ databases">
        <title>Multicomponent nature underlies the extraordinary mechanical properties of spider dragline silk.</title>
        <authorList>
            <person name="Kono N."/>
            <person name="Nakamura H."/>
            <person name="Mori M."/>
            <person name="Yoshida Y."/>
            <person name="Ohtoshi R."/>
            <person name="Malay A.D."/>
            <person name="Moran D.A.P."/>
            <person name="Tomita M."/>
            <person name="Numata K."/>
            <person name="Arakawa K."/>
        </authorList>
    </citation>
    <scope>NUCLEOTIDE SEQUENCE</scope>
</reference>
<sequence>MLQTSGNVHAFVAQASTGNAVAQHMTTTVTGTAHRLKEREMKDQLPAHNCHSQPHVGRIMGELPSRMWGQHHNVPDVHAMLRAEEGVNGTNQTQPNVST</sequence>
<proteinExistence type="predicted"/>